<evidence type="ECO:0000259" key="9">
    <source>
        <dbReference type="PROSITE" id="PS50011"/>
    </source>
</evidence>
<feature type="compositionally biased region" description="Low complexity" evidence="8">
    <location>
        <begin position="233"/>
        <end position="252"/>
    </location>
</feature>
<keyword evidence="7" id="KW-0175">Coiled coil</keyword>
<keyword evidence="4" id="KW-0418">Kinase</keyword>
<evidence type="ECO:0000256" key="6">
    <source>
        <dbReference type="PROSITE-ProRule" id="PRU10141"/>
    </source>
</evidence>
<feature type="compositionally biased region" description="Polar residues" evidence="8">
    <location>
        <begin position="204"/>
        <end position="214"/>
    </location>
</feature>
<keyword evidence="1" id="KW-0723">Serine/threonine-protein kinase</keyword>
<feature type="compositionally biased region" description="Polar residues" evidence="8">
    <location>
        <begin position="257"/>
        <end position="268"/>
    </location>
</feature>
<dbReference type="FunFam" id="1.10.510.10:FF:000698">
    <property type="entry name" value="Serine/threonine-protein kinase tousled-like 1"/>
    <property type="match status" value="1"/>
</dbReference>
<dbReference type="GO" id="GO:0035556">
    <property type="term" value="P:intracellular signal transduction"/>
    <property type="evidence" value="ECO:0007669"/>
    <property type="project" value="TreeGrafter"/>
</dbReference>
<feature type="compositionally biased region" description="Polar residues" evidence="8">
    <location>
        <begin position="172"/>
        <end position="190"/>
    </location>
</feature>
<reference evidence="10 11" key="1">
    <citation type="submission" date="2019-01" db="EMBL/GenBank/DDBJ databases">
        <title>Nuclear Genome Assembly of the Microalgal Biofuel strain Nannochloropsis salina CCMP1776.</title>
        <authorList>
            <person name="Hovde B."/>
        </authorList>
    </citation>
    <scope>NUCLEOTIDE SEQUENCE [LARGE SCALE GENOMIC DNA]</scope>
    <source>
        <strain evidence="10 11">CCMP1776</strain>
    </source>
</reference>
<dbReference type="InterPro" id="IPR017441">
    <property type="entry name" value="Protein_kinase_ATP_BS"/>
</dbReference>
<dbReference type="CDD" id="cd13990">
    <property type="entry name" value="STKc_TLK"/>
    <property type="match status" value="1"/>
</dbReference>
<feature type="compositionally biased region" description="Gly residues" evidence="8">
    <location>
        <begin position="355"/>
        <end position="370"/>
    </location>
</feature>
<keyword evidence="3 6" id="KW-0547">Nucleotide-binding</keyword>
<dbReference type="GO" id="GO:0005634">
    <property type="term" value="C:nucleus"/>
    <property type="evidence" value="ECO:0007669"/>
    <property type="project" value="TreeGrafter"/>
</dbReference>
<feature type="compositionally biased region" description="Polar residues" evidence="8">
    <location>
        <begin position="92"/>
        <end position="107"/>
    </location>
</feature>
<evidence type="ECO:0000313" key="10">
    <source>
        <dbReference type="EMBL" id="TFJ83801.1"/>
    </source>
</evidence>
<dbReference type="GO" id="GO:0005524">
    <property type="term" value="F:ATP binding"/>
    <property type="evidence" value="ECO:0007669"/>
    <property type="project" value="UniProtKB-UniRule"/>
</dbReference>
<feature type="compositionally biased region" description="Low complexity" evidence="8">
    <location>
        <begin position="558"/>
        <end position="567"/>
    </location>
</feature>
<dbReference type="InterPro" id="IPR011009">
    <property type="entry name" value="Kinase-like_dom_sf"/>
</dbReference>
<feature type="region of interest" description="Disordered" evidence="8">
    <location>
        <begin position="229"/>
        <end position="268"/>
    </location>
</feature>
<dbReference type="Gene3D" id="1.10.510.10">
    <property type="entry name" value="Transferase(Phosphotransferase) domain 1"/>
    <property type="match status" value="1"/>
</dbReference>
<dbReference type="PROSITE" id="PS00108">
    <property type="entry name" value="PROTEIN_KINASE_ST"/>
    <property type="match status" value="1"/>
</dbReference>
<evidence type="ECO:0000256" key="3">
    <source>
        <dbReference type="ARBA" id="ARBA00022741"/>
    </source>
</evidence>
<comment type="caution">
    <text evidence="10">The sequence shown here is derived from an EMBL/GenBank/DDBJ whole genome shotgun (WGS) entry which is preliminary data.</text>
</comment>
<keyword evidence="5 6" id="KW-0067">ATP-binding</keyword>
<proteinExistence type="predicted"/>
<dbReference type="GO" id="GO:0007059">
    <property type="term" value="P:chromosome segregation"/>
    <property type="evidence" value="ECO:0007669"/>
    <property type="project" value="TreeGrafter"/>
</dbReference>
<feature type="coiled-coil region" evidence="7">
    <location>
        <begin position="612"/>
        <end position="646"/>
    </location>
</feature>
<dbReference type="PROSITE" id="PS50011">
    <property type="entry name" value="PROTEIN_KINASE_DOM"/>
    <property type="match status" value="1"/>
</dbReference>
<feature type="compositionally biased region" description="Basic and acidic residues" evidence="8">
    <location>
        <begin position="542"/>
        <end position="551"/>
    </location>
</feature>
<feature type="coiled-coil region" evidence="7">
    <location>
        <begin position="405"/>
        <end position="474"/>
    </location>
</feature>
<feature type="region of interest" description="Disordered" evidence="8">
    <location>
        <begin position="542"/>
        <end position="567"/>
    </location>
</feature>
<feature type="region of interest" description="Disordered" evidence="8">
    <location>
        <begin position="138"/>
        <end position="214"/>
    </location>
</feature>
<gene>
    <name evidence="10" type="ORF">NSK_004903</name>
</gene>
<evidence type="ECO:0000256" key="8">
    <source>
        <dbReference type="SAM" id="MobiDB-lite"/>
    </source>
</evidence>
<evidence type="ECO:0000256" key="7">
    <source>
        <dbReference type="SAM" id="Coils"/>
    </source>
</evidence>
<dbReference type="PROSITE" id="PS00107">
    <property type="entry name" value="PROTEIN_KINASE_ATP"/>
    <property type="match status" value="1"/>
</dbReference>
<evidence type="ECO:0000313" key="11">
    <source>
        <dbReference type="Proteomes" id="UP000355283"/>
    </source>
</evidence>
<accession>A0A4D9CWT5</accession>
<evidence type="ECO:0000256" key="5">
    <source>
        <dbReference type="ARBA" id="ARBA00022840"/>
    </source>
</evidence>
<keyword evidence="11" id="KW-1185">Reference proteome</keyword>
<dbReference type="SUPFAM" id="SSF56112">
    <property type="entry name" value="Protein kinase-like (PK-like)"/>
    <property type="match status" value="1"/>
</dbReference>
<dbReference type="InterPro" id="IPR008271">
    <property type="entry name" value="Ser/Thr_kinase_AS"/>
</dbReference>
<evidence type="ECO:0000256" key="4">
    <source>
        <dbReference type="ARBA" id="ARBA00022777"/>
    </source>
</evidence>
<dbReference type="GO" id="GO:0004674">
    <property type="term" value="F:protein serine/threonine kinase activity"/>
    <property type="evidence" value="ECO:0007669"/>
    <property type="project" value="UniProtKB-KW"/>
</dbReference>
<evidence type="ECO:0000256" key="1">
    <source>
        <dbReference type="ARBA" id="ARBA00022527"/>
    </source>
</evidence>
<keyword evidence="2" id="KW-0808">Transferase</keyword>
<dbReference type="OrthoDB" id="346907at2759"/>
<dbReference type="AlphaFoldDB" id="A0A4D9CWT5"/>
<dbReference type="EMBL" id="SDOX01000021">
    <property type="protein sequence ID" value="TFJ83801.1"/>
    <property type="molecule type" value="Genomic_DNA"/>
</dbReference>
<feature type="binding site" evidence="6">
    <location>
        <position position="690"/>
    </location>
    <ligand>
        <name>ATP</name>
        <dbReference type="ChEBI" id="CHEBI:30616"/>
    </ligand>
</feature>
<protein>
    <recommendedName>
        <fullName evidence="9">Protein kinase domain-containing protein</fullName>
    </recommendedName>
</protein>
<dbReference type="PANTHER" id="PTHR22974">
    <property type="entry name" value="MIXED LINEAGE PROTEIN KINASE"/>
    <property type="match status" value="1"/>
</dbReference>
<dbReference type="Proteomes" id="UP000355283">
    <property type="component" value="Unassembled WGS sequence"/>
</dbReference>
<feature type="region of interest" description="Disordered" evidence="8">
    <location>
        <begin position="28"/>
        <end position="107"/>
    </location>
</feature>
<sequence length="947" mass="102833">MASSKGNEVLENLSERKKNLLEARFLRQAPSSLDGLSTGSRSTSCSPASFQKQHQGLVNEEGMGRSPTPSLFLSPGILGRQKSAEPTVLDMTDTNSGGDESRENCLQTSLPTSHRHSFAVAAPPVAAAAAGSIRAVNAHGTSSHDLSRHLPKSHPPQPSYKPRGKEDAFLASQHNNPKNSGGKNVRQAEQGQEGRNHTDVKALQLSSPFSRDNTTTLVADRLSASVRETSPESIGAAAGPPLPAATSLPSLGGNKGAPSSGTCMTASESHTAAPASMCMTGHVSAAATAASVGKKRPRTSGLVIEEPPAHQPHLPASQKSPVDDGSRPPSMSPGRMTADGVGKTRTIVSYFHPSGAGGNSSSGHAGGGLQRTGSEAGRAQASSGGGFDVGPHAVCGTMPDHEAVQQALLSQIQNLERQLHEATGEVARLGRETEEHEALSTNLREELVRAQDEVQRLKEEAAEKEQRAATCMEDILRKLIHFQERETRELLGKNSHRLGRIVSSRNGPHGMTEIWEEGTAHKELQKQSAELLQRREELDRRKRQLAKESRKALATLNSASTGSSTSASGWILSGGPVGEAGLGPGVGEGSADGVPFDELQLMEAEEGVRMHLGQLKKDEATVQEARKSLEREKSLYVRELRRVQHEDRSRFSRRPVMNGRYLLLALLGRGGFSEVWKAFDMREYCEAAVKIHQLNSAWTEEKKHNYMKHATREYAIHREMIHPRVVRLFDVFEIDSSSFATVLEYCKGTDLDHLMKTQKIIPERDARAITMQILSGLRYLNTPSGEGANRRQGIIHYDLKPGNILFDEQGDVKITDFGLSKIVDGSCDGSSLELTSQGAGTYWYLPPECFVMGSTPPRISSKVDVWALGVIFFQMLFGSRPFGEGQTQEKVLHESTMLRATRVSFPAKPPISADAKEFIRACLTHSQADRPDVLKLCAHPYLRLKKL</sequence>
<feature type="domain" description="Protein kinase" evidence="9">
    <location>
        <begin position="661"/>
        <end position="942"/>
    </location>
</feature>
<name>A0A4D9CWT5_9STRA</name>
<dbReference type="PANTHER" id="PTHR22974:SF23">
    <property type="entry name" value="TOUSLED-LIKE KINASE, ISOFORM G"/>
    <property type="match status" value="1"/>
</dbReference>
<organism evidence="10 11">
    <name type="scientific">Nannochloropsis salina CCMP1776</name>
    <dbReference type="NCBI Taxonomy" id="1027361"/>
    <lineage>
        <taxon>Eukaryota</taxon>
        <taxon>Sar</taxon>
        <taxon>Stramenopiles</taxon>
        <taxon>Ochrophyta</taxon>
        <taxon>Eustigmatophyceae</taxon>
        <taxon>Eustigmatales</taxon>
        <taxon>Monodopsidaceae</taxon>
        <taxon>Microchloropsis</taxon>
        <taxon>Microchloropsis salina</taxon>
    </lineage>
</organism>
<dbReference type="InterPro" id="IPR000719">
    <property type="entry name" value="Prot_kinase_dom"/>
</dbReference>
<dbReference type="SMART" id="SM00220">
    <property type="entry name" value="S_TKc"/>
    <property type="match status" value="1"/>
</dbReference>
<evidence type="ECO:0000256" key="2">
    <source>
        <dbReference type="ARBA" id="ARBA00022679"/>
    </source>
</evidence>
<dbReference type="Pfam" id="PF00069">
    <property type="entry name" value="Pkinase"/>
    <property type="match status" value="1"/>
</dbReference>
<feature type="region of interest" description="Disordered" evidence="8">
    <location>
        <begin position="305"/>
        <end position="394"/>
    </location>
</feature>
<feature type="compositionally biased region" description="Polar residues" evidence="8">
    <location>
        <begin position="29"/>
        <end position="56"/>
    </location>
</feature>